<dbReference type="GO" id="GO:0003677">
    <property type="term" value="F:DNA binding"/>
    <property type="evidence" value="ECO:0007669"/>
    <property type="project" value="UniProtKB-UniRule"/>
</dbReference>
<evidence type="ECO:0000256" key="1">
    <source>
        <dbReference type="ARBA" id="ARBA00023125"/>
    </source>
</evidence>
<sequence length="225" mass="26187">MNLPSQRIRIPYQMAKDELTVRDRKAAKLKLLILSYTKELLLQQNFSDIHVMDICKKVGISKVTFFRYFPQKEDVLLYCLRVWAFETSIKIKDKSLEGLKAVNFIFERYGELCEKYSSMILHLIKYHAVTGTVLKPISIKKAEKLLLYPKNENIKDFEVLAFDRLLEKHLLEAIFKTEITRSSDVSDMVRMLLTITYGSILVAKMKQLPVKALLKKNVSAVMETF</sequence>
<feature type="domain" description="HTH tetR-type" evidence="3">
    <location>
        <begin position="27"/>
        <end position="87"/>
    </location>
</feature>
<dbReference type="InterPro" id="IPR009057">
    <property type="entry name" value="Homeodomain-like_sf"/>
</dbReference>
<name>A0A934WWJ9_9BACT</name>
<proteinExistence type="predicted"/>
<dbReference type="PRINTS" id="PR00455">
    <property type="entry name" value="HTHTETR"/>
</dbReference>
<keyword evidence="1 2" id="KW-0238">DNA-binding</keyword>
<protein>
    <submittedName>
        <fullName evidence="4">TetR/AcrR family transcriptional regulator</fullName>
    </submittedName>
</protein>
<evidence type="ECO:0000313" key="5">
    <source>
        <dbReference type="Proteomes" id="UP000611723"/>
    </source>
</evidence>
<dbReference type="Gene3D" id="1.10.357.10">
    <property type="entry name" value="Tetracycline Repressor, domain 2"/>
    <property type="match status" value="1"/>
</dbReference>
<evidence type="ECO:0000259" key="3">
    <source>
        <dbReference type="PROSITE" id="PS50977"/>
    </source>
</evidence>
<dbReference type="Proteomes" id="UP000611723">
    <property type="component" value="Unassembled WGS sequence"/>
</dbReference>
<keyword evidence="5" id="KW-1185">Reference proteome</keyword>
<evidence type="ECO:0000313" key="4">
    <source>
        <dbReference type="EMBL" id="MBK6264408.1"/>
    </source>
</evidence>
<organism evidence="4 5">
    <name type="scientific">Marivirga aurantiaca</name>
    <dbReference type="NCBI Taxonomy" id="2802615"/>
    <lineage>
        <taxon>Bacteria</taxon>
        <taxon>Pseudomonadati</taxon>
        <taxon>Bacteroidota</taxon>
        <taxon>Cytophagia</taxon>
        <taxon>Cytophagales</taxon>
        <taxon>Marivirgaceae</taxon>
        <taxon>Marivirga</taxon>
    </lineage>
</organism>
<gene>
    <name evidence="4" type="ORF">JKA74_05115</name>
</gene>
<dbReference type="PROSITE" id="PS50977">
    <property type="entry name" value="HTH_TETR_2"/>
    <property type="match status" value="1"/>
</dbReference>
<evidence type="ECO:0000256" key="2">
    <source>
        <dbReference type="PROSITE-ProRule" id="PRU00335"/>
    </source>
</evidence>
<dbReference type="EMBL" id="JAEQBW010000001">
    <property type="protein sequence ID" value="MBK6264408.1"/>
    <property type="molecule type" value="Genomic_DNA"/>
</dbReference>
<accession>A0A934WWJ9</accession>
<dbReference type="SUPFAM" id="SSF46689">
    <property type="entry name" value="Homeodomain-like"/>
    <property type="match status" value="1"/>
</dbReference>
<dbReference type="AlphaFoldDB" id="A0A934WWJ9"/>
<dbReference type="InterPro" id="IPR001647">
    <property type="entry name" value="HTH_TetR"/>
</dbReference>
<reference evidence="4" key="1">
    <citation type="submission" date="2021-01" db="EMBL/GenBank/DDBJ databases">
        <title>Marivirga aurantiaca sp. nov., isolated from intertidal surface sediments.</title>
        <authorList>
            <person name="Zhang M."/>
        </authorList>
    </citation>
    <scope>NUCLEOTIDE SEQUENCE</scope>
    <source>
        <strain evidence="4">S37H4</strain>
    </source>
</reference>
<feature type="DNA-binding region" description="H-T-H motif" evidence="2">
    <location>
        <begin position="50"/>
        <end position="69"/>
    </location>
</feature>
<dbReference type="Pfam" id="PF00440">
    <property type="entry name" value="TetR_N"/>
    <property type="match status" value="1"/>
</dbReference>
<comment type="caution">
    <text evidence="4">The sequence shown here is derived from an EMBL/GenBank/DDBJ whole genome shotgun (WGS) entry which is preliminary data.</text>
</comment>